<dbReference type="InterPro" id="IPR035903">
    <property type="entry name" value="HesB-like_dom_sf"/>
</dbReference>
<comment type="caution">
    <text evidence="2">The sequence shown here is derived from an EMBL/GenBank/DDBJ whole genome shotgun (WGS) entry which is preliminary data.</text>
</comment>
<dbReference type="RefSeq" id="WP_110806932.1">
    <property type="nucleotide sequence ID" value="NZ_QJTK01000019.1"/>
</dbReference>
<evidence type="ECO:0000313" key="2">
    <source>
        <dbReference type="EMBL" id="PYF07174.1"/>
    </source>
</evidence>
<dbReference type="SUPFAM" id="SSF89360">
    <property type="entry name" value="HesB-like domain"/>
    <property type="match status" value="1"/>
</dbReference>
<organism evidence="2 3">
    <name type="scientific">Rhodobacter viridis</name>
    <dbReference type="NCBI Taxonomy" id="1054202"/>
    <lineage>
        <taxon>Bacteria</taxon>
        <taxon>Pseudomonadati</taxon>
        <taxon>Pseudomonadota</taxon>
        <taxon>Alphaproteobacteria</taxon>
        <taxon>Rhodobacterales</taxon>
        <taxon>Rhodobacter group</taxon>
        <taxon>Rhodobacter</taxon>
    </lineage>
</organism>
<dbReference type="EMBL" id="QJTK01000019">
    <property type="protein sequence ID" value="PYF07174.1"/>
    <property type="molecule type" value="Genomic_DNA"/>
</dbReference>
<dbReference type="InterPro" id="IPR016092">
    <property type="entry name" value="ATAP"/>
</dbReference>
<dbReference type="OrthoDB" id="9801228at2"/>
<dbReference type="InterPro" id="IPR000361">
    <property type="entry name" value="ATAP_core_dom"/>
</dbReference>
<sequence>MIEITQPAKDAIRSAIAKAGQPVAGLRLLVETGGRAGPSYGMLVERKADPADETLTFGDVTLLIDPETRPHLAGTKVDFVASVAGARFVFEKSFC</sequence>
<name>A0A318TRF1_9RHOB</name>
<dbReference type="GO" id="GO:0016226">
    <property type="term" value="P:iron-sulfur cluster assembly"/>
    <property type="evidence" value="ECO:0007669"/>
    <property type="project" value="InterPro"/>
</dbReference>
<evidence type="ECO:0000313" key="3">
    <source>
        <dbReference type="Proteomes" id="UP000247727"/>
    </source>
</evidence>
<reference evidence="2 3" key="1">
    <citation type="submission" date="2018-06" db="EMBL/GenBank/DDBJ databases">
        <title>Genomic Encyclopedia of Type Strains, Phase III (KMG-III): the genomes of soil and plant-associated and newly described type strains.</title>
        <authorList>
            <person name="Whitman W."/>
        </authorList>
    </citation>
    <scope>NUCLEOTIDE SEQUENCE [LARGE SCALE GENOMIC DNA]</scope>
    <source>
        <strain evidence="2 3">JA737</strain>
    </source>
</reference>
<proteinExistence type="predicted"/>
<dbReference type="NCBIfam" id="TIGR00049">
    <property type="entry name" value="iron-sulfur cluster assembly accessory protein"/>
    <property type="match status" value="1"/>
</dbReference>
<dbReference type="Proteomes" id="UP000247727">
    <property type="component" value="Unassembled WGS sequence"/>
</dbReference>
<dbReference type="Gene3D" id="2.60.300.12">
    <property type="entry name" value="HesB-like domain"/>
    <property type="match status" value="1"/>
</dbReference>
<evidence type="ECO:0000259" key="1">
    <source>
        <dbReference type="Pfam" id="PF01521"/>
    </source>
</evidence>
<dbReference type="GO" id="GO:0051537">
    <property type="term" value="F:2 iron, 2 sulfur cluster binding"/>
    <property type="evidence" value="ECO:0007669"/>
    <property type="project" value="UniProtKB-ARBA"/>
</dbReference>
<gene>
    <name evidence="2" type="ORF">C8J30_1194</name>
</gene>
<accession>A0A318TRF1</accession>
<feature type="domain" description="Core" evidence="1">
    <location>
        <begin position="2"/>
        <end position="92"/>
    </location>
</feature>
<protein>
    <submittedName>
        <fullName evidence="2">Iron-sulfur cluster assembly accessory protein</fullName>
    </submittedName>
</protein>
<keyword evidence="3" id="KW-1185">Reference proteome</keyword>
<dbReference type="Pfam" id="PF01521">
    <property type="entry name" value="Fe-S_biosyn"/>
    <property type="match status" value="1"/>
</dbReference>
<dbReference type="AlphaFoldDB" id="A0A318TRF1"/>